<keyword evidence="2" id="KW-1185">Reference proteome</keyword>
<feature type="signal peptide" evidence="1">
    <location>
        <begin position="1"/>
        <end position="27"/>
    </location>
</feature>
<organism evidence="2 3">
    <name type="scientific">Mesorhabditis belari</name>
    <dbReference type="NCBI Taxonomy" id="2138241"/>
    <lineage>
        <taxon>Eukaryota</taxon>
        <taxon>Metazoa</taxon>
        <taxon>Ecdysozoa</taxon>
        <taxon>Nematoda</taxon>
        <taxon>Chromadorea</taxon>
        <taxon>Rhabditida</taxon>
        <taxon>Rhabditina</taxon>
        <taxon>Rhabditomorpha</taxon>
        <taxon>Rhabditoidea</taxon>
        <taxon>Rhabditidae</taxon>
        <taxon>Mesorhabditinae</taxon>
        <taxon>Mesorhabditis</taxon>
    </lineage>
</organism>
<accession>A0AAF3J4D8</accession>
<evidence type="ECO:0000313" key="2">
    <source>
        <dbReference type="Proteomes" id="UP000887575"/>
    </source>
</evidence>
<feature type="chain" id="PRO_5041973119" evidence="1">
    <location>
        <begin position="28"/>
        <end position="126"/>
    </location>
</feature>
<protein>
    <submittedName>
        <fullName evidence="3">UPAR/Ly6 domain-containing protein</fullName>
    </submittedName>
</protein>
<evidence type="ECO:0000256" key="1">
    <source>
        <dbReference type="SAM" id="SignalP"/>
    </source>
</evidence>
<name>A0AAF3J4D8_9BILA</name>
<proteinExistence type="predicted"/>
<dbReference type="WBParaSite" id="MBELARI_LOCUS15463">
    <property type="protein sequence ID" value="MBELARI_LOCUS15463"/>
    <property type="gene ID" value="MBELARI_LOCUS15463"/>
</dbReference>
<keyword evidence="1" id="KW-0732">Signal</keyword>
<dbReference type="Proteomes" id="UP000887575">
    <property type="component" value="Unassembled WGS sequence"/>
</dbReference>
<sequence>MRIFLENGRSTLIISFFLLLLPQISFSIKCYFQSTFARHSNISLQEASCECEYCAKAVSKVDNTKEIIEYWCGCRPEFTCRSDGLYRFNSIYDEYAIAHCCSTDLCNSSASQFRLFFALLFLLYVF</sequence>
<dbReference type="AlphaFoldDB" id="A0AAF3J4D8"/>
<reference evidence="3" key="1">
    <citation type="submission" date="2024-02" db="UniProtKB">
        <authorList>
            <consortium name="WormBaseParasite"/>
        </authorList>
    </citation>
    <scope>IDENTIFICATION</scope>
</reference>
<evidence type="ECO:0000313" key="3">
    <source>
        <dbReference type="WBParaSite" id="MBELARI_LOCUS15463"/>
    </source>
</evidence>